<dbReference type="EMBL" id="JALXSQ010000020">
    <property type="protein sequence ID" value="MCT2042944.1"/>
    <property type="molecule type" value="Genomic_DNA"/>
</dbReference>
<proteinExistence type="predicted"/>
<dbReference type="Pfam" id="PF00534">
    <property type="entry name" value="Glycos_transf_1"/>
    <property type="match status" value="1"/>
</dbReference>
<dbReference type="InterPro" id="IPR001296">
    <property type="entry name" value="Glyco_trans_1"/>
</dbReference>
<dbReference type="Gene3D" id="3.40.50.2000">
    <property type="entry name" value="Glycogen Phosphorylase B"/>
    <property type="match status" value="2"/>
</dbReference>
<evidence type="ECO:0000313" key="6">
    <source>
        <dbReference type="EMBL" id="MCT2042944.1"/>
    </source>
</evidence>
<keyword evidence="3 6" id="KW-0808">Transferase</keyword>
<evidence type="ECO:0000259" key="4">
    <source>
        <dbReference type="Pfam" id="PF00534"/>
    </source>
</evidence>
<protein>
    <recommendedName>
        <fullName evidence="1">D-inositol 3-phosphate glycosyltransferase</fullName>
    </recommendedName>
</protein>
<dbReference type="InterPro" id="IPR050194">
    <property type="entry name" value="Glycosyltransferase_grp1"/>
</dbReference>
<evidence type="ECO:0000256" key="3">
    <source>
        <dbReference type="ARBA" id="ARBA00022679"/>
    </source>
</evidence>
<dbReference type="PANTHER" id="PTHR45947">
    <property type="entry name" value="SULFOQUINOVOSYL TRANSFERASE SQD2"/>
    <property type="match status" value="1"/>
</dbReference>
<feature type="domain" description="Glycosyltransferase subfamily 4-like N-terminal" evidence="5">
    <location>
        <begin position="27"/>
        <end position="203"/>
    </location>
</feature>
<evidence type="ECO:0000259" key="5">
    <source>
        <dbReference type="Pfam" id="PF13439"/>
    </source>
</evidence>
<dbReference type="PANTHER" id="PTHR45947:SF3">
    <property type="entry name" value="SULFOQUINOVOSYL TRANSFERASE SQD2"/>
    <property type="match status" value="1"/>
</dbReference>
<dbReference type="RefSeq" id="WP_260104254.1">
    <property type="nucleotide sequence ID" value="NZ_JAFDPW010000001.1"/>
</dbReference>
<gene>
    <name evidence="6" type="ORF">M3D15_06325</name>
</gene>
<feature type="non-terminal residue" evidence="6">
    <location>
        <position position="414"/>
    </location>
</feature>
<dbReference type="Pfam" id="PF13439">
    <property type="entry name" value="Glyco_transf_4"/>
    <property type="match status" value="1"/>
</dbReference>
<evidence type="ECO:0000313" key="7">
    <source>
        <dbReference type="Proteomes" id="UP001525379"/>
    </source>
</evidence>
<name>A0ABT2HXB1_9MICO</name>
<comment type="caution">
    <text evidence="6">The sequence shown here is derived from an EMBL/GenBank/DDBJ whole genome shotgun (WGS) entry which is preliminary data.</text>
</comment>
<evidence type="ECO:0000256" key="2">
    <source>
        <dbReference type="ARBA" id="ARBA00022676"/>
    </source>
</evidence>
<dbReference type="InterPro" id="IPR028098">
    <property type="entry name" value="Glyco_trans_4-like_N"/>
</dbReference>
<reference evidence="6 7" key="1">
    <citation type="submission" date="2022-04" db="EMBL/GenBank/DDBJ databases">
        <title>Human microbiome associated bacterial genomes.</title>
        <authorList>
            <person name="Sandstrom S."/>
            <person name="Salamzade R."/>
            <person name="Kalan L.R."/>
        </authorList>
    </citation>
    <scope>NUCLEOTIDE SEQUENCE [LARGE SCALE GENOMIC DNA]</scope>
    <source>
        <strain evidence="7">p3-SID1799</strain>
    </source>
</reference>
<dbReference type="GO" id="GO:0016757">
    <property type="term" value="F:glycosyltransferase activity"/>
    <property type="evidence" value="ECO:0007669"/>
    <property type="project" value="UniProtKB-KW"/>
</dbReference>
<dbReference type="SUPFAM" id="SSF53756">
    <property type="entry name" value="UDP-Glycosyltransferase/glycogen phosphorylase"/>
    <property type="match status" value="1"/>
</dbReference>
<dbReference type="Proteomes" id="UP001525379">
    <property type="component" value="Unassembled WGS sequence"/>
</dbReference>
<organism evidence="6 7">
    <name type="scientific">Pseudoclavibacter albus</name>
    <dbReference type="NCBI Taxonomy" id="272241"/>
    <lineage>
        <taxon>Bacteria</taxon>
        <taxon>Bacillati</taxon>
        <taxon>Actinomycetota</taxon>
        <taxon>Actinomycetes</taxon>
        <taxon>Micrococcales</taxon>
        <taxon>Microbacteriaceae</taxon>
        <taxon>Pseudoclavibacter</taxon>
    </lineage>
</organism>
<evidence type="ECO:0000256" key="1">
    <source>
        <dbReference type="ARBA" id="ARBA00021292"/>
    </source>
</evidence>
<feature type="domain" description="Glycosyl transferase family 1" evidence="4">
    <location>
        <begin position="214"/>
        <end position="372"/>
    </location>
</feature>
<accession>A0ABT2HXB1</accession>
<sequence>MTDIPAAAAAERPLRVLIAGDTFAPDVNGAATFTEHLASGMAARGHEVHVLCPAASRRHGTWLERYDGQTITAHRIRSFRWYPHDWLRFAWPFTARRNARRVLDAVKPDVVHFQSAVVLGRAVTIEAAARGIRIVGTNHLMPENIMEHSLMPKVLHEPIAKTWWRDASETFARAHAVTTPTRRAARFLEQHGKIDHVLAISCGLRVNDYTADLSDKSPKRILFVGRVTGEKQIDVLLKAFARIHAELPDAELGIVGGGDQKHNLEKLAEHLGIADRTTFHGYVSDQELRSLYTNATVFAMPSIAELQSIASMEAMASGLPLVAANAMALPHLCHDGENGFLFEPGNVEQLADRLIKVLTMSEAQRATLAQNGLEMVQAHSMERTLELFERLYRGEDLESVARDSFNEQDHTLDQ</sequence>
<keyword evidence="7" id="KW-1185">Reference proteome</keyword>
<keyword evidence="2 6" id="KW-0328">Glycosyltransferase</keyword>